<dbReference type="Pfam" id="PF00753">
    <property type="entry name" value="Lactamase_B"/>
    <property type="match status" value="1"/>
</dbReference>
<feature type="domain" description="Metallo-beta-lactamase" evidence="1">
    <location>
        <begin position="21"/>
        <end position="172"/>
    </location>
</feature>
<reference evidence="2" key="1">
    <citation type="journal article" date="2014" name="Front. Microbiol.">
        <title>High frequency of phylogenetically diverse reductive dehalogenase-homologous genes in deep subseafloor sedimentary metagenomes.</title>
        <authorList>
            <person name="Kawai M."/>
            <person name="Futagami T."/>
            <person name="Toyoda A."/>
            <person name="Takaki Y."/>
            <person name="Nishi S."/>
            <person name="Hori S."/>
            <person name="Arai W."/>
            <person name="Tsubouchi T."/>
            <person name="Morono Y."/>
            <person name="Uchiyama I."/>
            <person name="Ito T."/>
            <person name="Fujiyama A."/>
            <person name="Inagaki F."/>
            <person name="Takami H."/>
        </authorList>
    </citation>
    <scope>NUCLEOTIDE SEQUENCE</scope>
    <source>
        <strain evidence="2">Expedition CK06-06</strain>
    </source>
</reference>
<dbReference type="SMART" id="SM00849">
    <property type="entry name" value="Lactamase_B"/>
    <property type="match status" value="1"/>
</dbReference>
<dbReference type="EMBL" id="BARU01031016">
    <property type="protein sequence ID" value="GAH69858.1"/>
    <property type="molecule type" value="Genomic_DNA"/>
</dbReference>
<evidence type="ECO:0000259" key="1">
    <source>
        <dbReference type="SMART" id="SM00849"/>
    </source>
</evidence>
<name>X1JJE9_9ZZZZ</name>
<dbReference type="SUPFAM" id="SSF56281">
    <property type="entry name" value="Metallo-hydrolase/oxidoreductase"/>
    <property type="match status" value="1"/>
</dbReference>
<comment type="caution">
    <text evidence="2">The sequence shown here is derived from an EMBL/GenBank/DDBJ whole genome shotgun (WGS) entry which is preliminary data.</text>
</comment>
<dbReference type="InterPro" id="IPR001279">
    <property type="entry name" value="Metallo-B-lactamas"/>
</dbReference>
<feature type="non-terminal residue" evidence="2">
    <location>
        <position position="174"/>
    </location>
</feature>
<sequence length="174" mass="19777">MRLTFLGTQGEVKEKSKFHQNHSALLLETHGKKILLDFGETWRGKFKLFKPDYIWLSHAHPDHSFGFRNERVEVPVFMTKETDKLLSKDKFPFLDRRVIRGNFKLGPAAAEEIPVIHSTKAPTSGLLIRTDEGKIGYFPDVLSIPNREQVLSGLSLYIGDGSSLTRDIVRKIDG</sequence>
<dbReference type="Gene3D" id="3.60.15.10">
    <property type="entry name" value="Ribonuclease Z/Hydroxyacylglutathione hydrolase-like"/>
    <property type="match status" value="1"/>
</dbReference>
<protein>
    <recommendedName>
        <fullName evidence="1">Metallo-beta-lactamase domain-containing protein</fullName>
    </recommendedName>
</protein>
<proteinExistence type="predicted"/>
<evidence type="ECO:0000313" key="2">
    <source>
        <dbReference type="EMBL" id="GAH69858.1"/>
    </source>
</evidence>
<organism evidence="2">
    <name type="scientific">marine sediment metagenome</name>
    <dbReference type="NCBI Taxonomy" id="412755"/>
    <lineage>
        <taxon>unclassified sequences</taxon>
        <taxon>metagenomes</taxon>
        <taxon>ecological metagenomes</taxon>
    </lineage>
</organism>
<gene>
    <name evidence="2" type="ORF">S03H2_49117</name>
</gene>
<dbReference type="InterPro" id="IPR036866">
    <property type="entry name" value="RibonucZ/Hydroxyglut_hydro"/>
</dbReference>
<dbReference type="AlphaFoldDB" id="X1JJE9"/>
<accession>X1JJE9</accession>